<reference evidence="2" key="1">
    <citation type="submission" date="2019-04" db="EMBL/GenBank/DDBJ databases">
        <authorList>
            <person name="Alioto T."/>
            <person name="Alioto T."/>
        </authorList>
    </citation>
    <scope>NUCLEOTIDE SEQUENCE [LARGE SCALE GENOMIC DNA]</scope>
</reference>
<dbReference type="Proteomes" id="UP000335636">
    <property type="component" value="Unassembled WGS sequence"/>
</dbReference>
<name>A0A5E4BQS3_MARMO</name>
<keyword evidence="3" id="KW-1185">Reference proteome</keyword>
<comment type="caution">
    <text evidence="2">The sequence shown here is derived from an EMBL/GenBank/DDBJ whole genome shotgun (WGS) entry which is preliminary data.</text>
</comment>
<accession>A0A5E4BQS3</accession>
<evidence type="ECO:0000313" key="3">
    <source>
        <dbReference type="Proteomes" id="UP000335636"/>
    </source>
</evidence>
<protein>
    <submittedName>
        <fullName evidence="2">Uncharacterized protein</fullName>
    </submittedName>
</protein>
<sequence>MMAEEGRPTFPSLQIPHVWEPSSVRKKRRQWAQHQLPCIPSHATWQPSQCPHHHGNEWKKGSEGGTAASA</sequence>
<gene>
    <name evidence="2" type="ORF">MONAX_5E031330</name>
</gene>
<dbReference type="AlphaFoldDB" id="A0A5E4BQS3"/>
<feature type="region of interest" description="Disordered" evidence="1">
    <location>
        <begin position="42"/>
        <end position="70"/>
    </location>
</feature>
<evidence type="ECO:0000313" key="2">
    <source>
        <dbReference type="EMBL" id="VTJ71032.1"/>
    </source>
</evidence>
<dbReference type="EMBL" id="CABDUW010000535">
    <property type="protein sequence ID" value="VTJ71032.1"/>
    <property type="molecule type" value="Genomic_DNA"/>
</dbReference>
<proteinExistence type="predicted"/>
<organism evidence="2 3">
    <name type="scientific">Marmota monax</name>
    <name type="common">Woodchuck</name>
    <dbReference type="NCBI Taxonomy" id="9995"/>
    <lineage>
        <taxon>Eukaryota</taxon>
        <taxon>Metazoa</taxon>
        <taxon>Chordata</taxon>
        <taxon>Craniata</taxon>
        <taxon>Vertebrata</taxon>
        <taxon>Euteleostomi</taxon>
        <taxon>Mammalia</taxon>
        <taxon>Eutheria</taxon>
        <taxon>Euarchontoglires</taxon>
        <taxon>Glires</taxon>
        <taxon>Rodentia</taxon>
        <taxon>Sciuromorpha</taxon>
        <taxon>Sciuridae</taxon>
        <taxon>Xerinae</taxon>
        <taxon>Marmotini</taxon>
        <taxon>Marmota</taxon>
    </lineage>
</organism>
<evidence type="ECO:0000256" key="1">
    <source>
        <dbReference type="SAM" id="MobiDB-lite"/>
    </source>
</evidence>